<dbReference type="AlphaFoldDB" id="A0AAV7S0Y5"/>
<reference evidence="1" key="1">
    <citation type="journal article" date="2022" name="bioRxiv">
        <title>Sequencing and chromosome-scale assembly of the giantPleurodeles waltlgenome.</title>
        <authorList>
            <person name="Brown T."/>
            <person name="Elewa A."/>
            <person name="Iarovenko S."/>
            <person name="Subramanian E."/>
            <person name="Araus A.J."/>
            <person name="Petzold A."/>
            <person name="Susuki M."/>
            <person name="Suzuki K.-i.T."/>
            <person name="Hayashi T."/>
            <person name="Toyoda A."/>
            <person name="Oliveira C."/>
            <person name="Osipova E."/>
            <person name="Leigh N.D."/>
            <person name="Simon A."/>
            <person name="Yun M.H."/>
        </authorList>
    </citation>
    <scope>NUCLEOTIDE SEQUENCE</scope>
    <source>
        <strain evidence="1">20211129_DDA</strain>
        <tissue evidence="1">Liver</tissue>
    </source>
</reference>
<dbReference type="EMBL" id="JANPWB010000009">
    <property type="protein sequence ID" value="KAJ1158322.1"/>
    <property type="molecule type" value="Genomic_DNA"/>
</dbReference>
<evidence type="ECO:0000313" key="1">
    <source>
        <dbReference type="EMBL" id="KAJ1158322.1"/>
    </source>
</evidence>
<sequence length="110" mass="12784">MFADCSIGIKTWITPFWPLSPNLVALGIENEDEVYKLVDFFLKYRAEHLPPDQGEEEIKEIVQEASESQSRKLGKSSSDELIHPNDVLRALRDFVKDYRTQRLGREFEGR</sequence>
<comment type="caution">
    <text evidence="1">The sequence shown here is derived from an EMBL/GenBank/DDBJ whole genome shotgun (WGS) entry which is preliminary data.</text>
</comment>
<gene>
    <name evidence="1" type="ORF">NDU88_011014</name>
</gene>
<keyword evidence="2" id="KW-1185">Reference proteome</keyword>
<dbReference type="Proteomes" id="UP001066276">
    <property type="component" value="Chromosome 5"/>
</dbReference>
<protein>
    <submittedName>
        <fullName evidence="1">Uncharacterized protein</fullName>
    </submittedName>
</protein>
<evidence type="ECO:0000313" key="2">
    <source>
        <dbReference type="Proteomes" id="UP001066276"/>
    </source>
</evidence>
<organism evidence="1 2">
    <name type="scientific">Pleurodeles waltl</name>
    <name type="common">Iberian ribbed newt</name>
    <dbReference type="NCBI Taxonomy" id="8319"/>
    <lineage>
        <taxon>Eukaryota</taxon>
        <taxon>Metazoa</taxon>
        <taxon>Chordata</taxon>
        <taxon>Craniata</taxon>
        <taxon>Vertebrata</taxon>
        <taxon>Euteleostomi</taxon>
        <taxon>Amphibia</taxon>
        <taxon>Batrachia</taxon>
        <taxon>Caudata</taxon>
        <taxon>Salamandroidea</taxon>
        <taxon>Salamandridae</taxon>
        <taxon>Pleurodelinae</taxon>
        <taxon>Pleurodeles</taxon>
    </lineage>
</organism>
<accession>A0AAV7S0Y5</accession>
<proteinExistence type="predicted"/>
<name>A0AAV7S0Y5_PLEWA</name>